<dbReference type="RefSeq" id="WP_121853061.1">
    <property type="nucleotide sequence ID" value="NZ_CP037952.1"/>
</dbReference>
<gene>
    <name evidence="1" type="ORF">D5R81_07640</name>
</gene>
<comment type="caution">
    <text evidence="1">The sequence shown here is derived from an EMBL/GenBank/DDBJ whole genome shotgun (WGS) entry which is preliminary data.</text>
</comment>
<protein>
    <submittedName>
        <fullName evidence="1">Uncharacterized protein</fullName>
    </submittedName>
</protein>
<sequence length="124" mass="14287">MYHSADSYTELREQQRANECKRAAGDIAIQAMRAKLGKNSIASHFDKLSKAQKKLLLHYAGINADLLWEHQFSEFDRKQRNEIRHAIIEVTNLAHIFDKVSLCKDQCHFQQSISSKPKFRISSG</sequence>
<dbReference type="OrthoDB" id="6272194at2"/>
<dbReference type="Proteomes" id="UP000273022">
    <property type="component" value="Unassembled WGS sequence"/>
</dbReference>
<keyword evidence="2" id="KW-1185">Reference proteome</keyword>
<proteinExistence type="predicted"/>
<organism evidence="1 2">
    <name type="scientific">Parashewanella spongiae</name>
    <dbReference type="NCBI Taxonomy" id="342950"/>
    <lineage>
        <taxon>Bacteria</taxon>
        <taxon>Pseudomonadati</taxon>
        <taxon>Pseudomonadota</taxon>
        <taxon>Gammaproteobacteria</taxon>
        <taxon>Alteromonadales</taxon>
        <taxon>Shewanellaceae</taxon>
        <taxon>Parashewanella</taxon>
    </lineage>
</organism>
<dbReference type="EMBL" id="QYYH01000037">
    <property type="protein sequence ID" value="RJY17651.1"/>
    <property type="molecule type" value="Genomic_DNA"/>
</dbReference>
<reference evidence="1 2" key="1">
    <citation type="submission" date="2018-09" db="EMBL/GenBank/DDBJ databases">
        <title>Phylogeny of the Shewanellaceae, and recommendation for two new genera, Pseudoshewanella and Parashewanella.</title>
        <authorList>
            <person name="Wang G."/>
        </authorList>
    </citation>
    <scope>NUCLEOTIDE SEQUENCE [LARGE SCALE GENOMIC DNA]</scope>
    <source>
        <strain evidence="1 2">KCTC 22492</strain>
    </source>
</reference>
<evidence type="ECO:0000313" key="1">
    <source>
        <dbReference type="EMBL" id="RJY17651.1"/>
    </source>
</evidence>
<dbReference type="AlphaFoldDB" id="A0A3A6UFN2"/>
<evidence type="ECO:0000313" key="2">
    <source>
        <dbReference type="Proteomes" id="UP000273022"/>
    </source>
</evidence>
<name>A0A3A6UFN2_9GAMM</name>
<accession>A0A3A6UFN2</accession>